<dbReference type="InterPro" id="IPR000792">
    <property type="entry name" value="Tscrpt_reg_LuxR_C"/>
</dbReference>
<dbReference type="InterPro" id="IPR011123">
    <property type="entry name" value="Y_Y_Y"/>
</dbReference>
<dbReference type="Gene3D" id="1.10.10.10">
    <property type="entry name" value="Winged helix-like DNA-binding domain superfamily/Winged helix DNA-binding domain"/>
    <property type="match status" value="1"/>
</dbReference>
<dbReference type="InterPro" id="IPR015943">
    <property type="entry name" value="WD40/YVTN_repeat-like_dom_sf"/>
</dbReference>
<evidence type="ECO:0000256" key="3">
    <source>
        <dbReference type="SAM" id="SignalP"/>
    </source>
</evidence>
<evidence type="ECO:0000256" key="1">
    <source>
        <dbReference type="SAM" id="Coils"/>
    </source>
</evidence>
<keyword evidence="2" id="KW-1133">Transmembrane helix</keyword>
<dbReference type="SMART" id="SM00421">
    <property type="entry name" value="HTH_LUXR"/>
    <property type="match status" value="1"/>
</dbReference>
<evidence type="ECO:0000259" key="4">
    <source>
        <dbReference type="SMART" id="SM00421"/>
    </source>
</evidence>
<accession>A0ABW5J7D0</accession>
<dbReference type="Gene3D" id="2.60.40.10">
    <property type="entry name" value="Immunoglobulins"/>
    <property type="match status" value="1"/>
</dbReference>
<keyword evidence="2" id="KW-0472">Membrane</keyword>
<gene>
    <name evidence="5" type="ORF">ACFSR2_11190</name>
</gene>
<dbReference type="Gene3D" id="2.130.10.10">
    <property type="entry name" value="YVTN repeat-like/Quinoprotein amine dehydrogenase"/>
    <property type="match status" value="2"/>
</dbReference>
<reference evidence="6" key="1">
    <citation type="journal article" date="2019" name="Int. J. Syst. Evol. Microbiol.">
        <title>The Global Catalogue of Microorganisms (GCM) 10K type strain sequencing project: providing services to taxonomists for standard genome sequencing and annotation.</title>
        <authorList>
            <consortium name="The Broad Institute Genomics Platform"/>
            <consortium name="The Broad Institute Genome Sequencing Center for Infectious Disease"/>
            <person name="Wu L."/>
            <person name="Ma J."/>
        </authorList>
    </citation>
    <scope>NUCLEOTIDE SEQUENCE [LARGE SCALE GENOMIC DNA]</scope>
    <source>
        <strain evidence="6">KCTC 52344</strain>
    </source>
</reference>
<keyword evidence="2" id="KW-0812">Transmembrane</keyword>
<dbReference type="InterPro" id="IPR016032">
    <property type="entry name" value="Sig_transdc_resp-reg_C-effctor"/>
</dbReference>
<feature type="chain" id="PRO_5045379858" evidence="3">
    <location>
        <begin position="25"/>
        <end position="934"/>
    </location>
</feature>
<dbReference type="SUPFAM" id="SSF63829">
    <property type="entry name" value="Calcium-dependent phosphotriesterase"/>
    <property type="match status" value="1"/>
</dbReference>
<dbReference type="EMBL" id="JBHULC010000009">
    <property type="protein sequence ID" value="MFD2521454.1"/>
    <property type="molecule type" value="Genomic_DNA"/>
</dbReference>
<dbReference type="Proteomes" id="UP001597510">
    <property type="component" value="Unassembled WGS sequence"/>
</dbReference>
<feature type="domain" description="HTH luxR-type" evidence="4">
    <location>
        <begin position="873"/>
        <end position="930"/>
    </location>
</feature>
<comment type="caution">
    <text evidence="5">The sequence shown here is derived from an EMBL/GenBank/DDBJ whole genome shotgun (WGS) entry which is preliminary data.</text>
</comment>
<proteinExistence type="predicted"/>
<keyword evidence="6" id="KW-1185">Reference proteome</keyword>
<sequence length="934" mass="108285">MLRQKNTLYCCIILLCLLTNKSFSQRLADLCQPDLFNYSQQTYKAHRQNWGIAQNPVNKFMYFANSKGLLEFDGTQWTTYELPARQIVRSVMCDKNGRIYTGALGEFGYWAKKPNGVLAYHSLKNLIKESQFNQEEIWHIIETHNGIIFQSFAYMFILQGNVVKKLSTPGNILFAFEANGRYFLEVLDKGLYEINNNQFDFIPNSEFLKNESVHTILPGATVSTFLVGTNKGIYSFDGKVFKPFNKQLQQFVQQNQLNAGVRLANGNYVFGTILNGVVITDNQGNIINNFNQKNGLQNNTVLSLQNDESGNIWLGLDKGIAMIAMSSPFKYFEDIEGELGTVFDAAIFQNKLYLATNHGVFYTSLEKPTRQFSLLPNTQSQTWDLEVIDNQLFCGHNNGTFRIDNLKATPISTITGGLVIKSLKNYPNHLIQGTYTKLCIYEKDKSGQWIFSHTIDNFSAPIKQLEEDEKGEIFINTLNNGIFRLRLSADLKKVEKETAIKQNFTPKNLSKIRGKIVVTTDKGIMEYDEASQSFRLIEALKEHINTQKIFNVSNTEQWMLKTNGSFGIVSTQNIWLELPLKKDTWVSDYENMKVFGSTFFFCKENGFTILEKNSIPGLLGLKGKKPIIRSVKVENYPELNQLFTENDKSLSFKYNQNTLNFTFSSSDYSSSVRFSYWLENNMNHWSEFSENYEKEFNNLSPGAYTLHLRTNTSDAETVLHFVVRDPWYWNPLSKTLYLLLFIGIYYYLYKLHLKRLKEQNMKLVQEKEEELRRQQEKSKQEIIRLRNEQLEQDVVRKSEELANSTMQLIKKNELLQKLKSESQEIENQSKTGSLGHIIKLIDNNISSGHDWQVFEQNFNRVHEEFFKKLLERYPNLSPGDLRLSAYLRMNLSSKEIAQLLNITYRSVELKRYRLRKKLNLETDENLVEWLIGEF</sequence>
<feature type="transmembrane region" description="Helical" evidence="2">
    <location>
        <begin position="727"/>
        <end position="748"/>
    </location>
</feature>
<dbReference type="InterPro" id="IPR013783">
    <property type="entry name" value="Ig-like_fold"/>
</dbReference>
<keyword evidence="3" id="KW-0732">Signal</keyword>
<name>A0ABW5J7D0_9BACT</name>
<evidence type="ECO:0000313" key="5">
    <source>
        <dbReference type="EMBL" id="MFD2521454.1"/>
    </source>
</evidence>
<dbReference type="SUPFAM" id="SSF46894">
    <property type="entry name" value="C-terminal effector domain of the bipartite response regulators"/>
    <property type="match status" value="1"/>
</dbReference>
<evidence type="ECO:0000256" key="2">
    <source>
        <dbReference type="SAM" id="Phobius"/>
    </source>
</evidence>
<organism evidence="5 6">
    <name type="scientific">Emticicia soli</name>
    <dbReference type="NCBI Taxonomy" id="2027878"/>
    <lineage>
        <taxon>Bacteria</taxon>
        <taxon>Pseudomonadati</taxon>
        <taxon>Bacteroidota</taxon>
        <taxon>Cytophagia</taxon>
        <taxon>Cytophagales</taxon>
        <taxon>Leadbetterellaceae</taxon>
        <taxon>Emticicia</taxon>
    </lineage>
</organism>
<dbReference type="InterPro" id="IPR036388">
    <property type="entry name" value="WH-like_DNA-bd_sf"/>
</dbReference>
<keyword evidence="1" id="KW-0175">Coiled coil</keyword>
<feature type="coiled-coil region" evidence="1">
    <location>
        <begin position="753"/>
        <end position="831"/>
    </location>
</feature>
<evidence type="ECO:0000313" key="6">
    <source>
        <dbReference type="Proteomes" id="UP001597510"/>
    </source>
</evidence>
<feature type="signal peptide" evidence="3">
    <location>
        <begin position="1"/>
        <end position="24"/>
    </location>
</feature>
<protein>
    <submittedName>
        <fullName evidence="5">Triple tyrosine motif-containing protein</fullName>
    </submittedName>
</protein>
<dbReference type="Pfam" id="PF07495">
    <property type="entry name" value="Y_Y_Y"/>
    <property type="match status" value="1"/>
</dbReference>
<dbReference type="RefSeq" id="WP_340236834.1">
    <property type="nucleotide sequence ID" value="NZ_JBBEWC010000007.1"/>
</dbReference>